<dbReference type="InterPro" id="IPR028081">
    <property type="entry name" value="Leu-bd"/>
</dbReference>
<reference evidence="4 5" key="1">
    <citation type="journal article" date="2017" name="Poromechanics V (2013)">
        <title>Genomic Characterization of the Arsenic-Tolerant Actinobacterium, &lt;i&gt;Rhodococcus erythropolis&lt;/i&gt; S43.</title>
        <authorList>
            <person name="Retamal-Morales G."/>
            <person name="Mehnert M."/>
            <person name="Schwabe R."/>
            <person name="Tischler D."/>
            <person name="Schloemann M."/>
            <person name="Levican G.J."/>
        </authorList>
    </citation>
    <scope>NUCLEOTIDE SEQUENCE [LARGE SCALE GENOMIC DNA]</scope>
    <source>
        <strain evidence="4 5">S43</strain>
    </source>
</reference>
<name>A0A0C3A2N0_RHOER</name>
<feature type="domain" description="Leucine-binding protein" evidence="3">
    <location>
        <begin position="133"/>
        <end position="439"/>
    </location>
</feature>
<comment type="similarity">
    <text evidence="1">Belongs to the leucine-binding protein family.</text>
</comment>
<keyword evidence="2" id="KW-0732">Signal</keyword>
<evidence type="ECO:0000256" key="1">
    <source>
        <dbReference type="ARBA" id="ARBA00010062"/>
    </source>
</evidence>
<organism evidence="4 5">
    <name type="scientific">Rhodococcus erythropolis</name>
    <name type="common">Arthrobacter picolinophilus</name>
    <dbReference type="NCBI Taxonomy" id="1833"/>
    <lineage>
        <taxon>Bacteria</taxon>
        <taxon>Bacillati</taxon>
        <taxon>Actinomycetota</taxon>
        <taxon>Actinomycetes</taxon>
        <taxon>Mycobacteriales</taxon>
        <taxon>Nocardiaceae</taxon>
        <taxon>Rhodococcus</taxon>
        <taxon>Rhodococcus erythropolis group</taxon>
    </lineage>
</organism>
<dbReference type="Gene3D" id="3.40.50.2300">
    <property type="match status" value="2"/>
</dbReference>
<sequence>MPDLSVTAQIVTTDPPGSAFERFETGQLLELECEQLTVGAAVAISLPVGDGARADVAGMPITLLGYVAGVKRGRSVVIVHHQPWRGRLTIRFFPDGTGTRLVLESSLDQDGISWLANKRGFAPPEPPRSDRHRIGLLVSKSGSAAVFAQATETLAALAVEEINADGGVGGILVDLVIGDDASDSAAGAATALRLVKSGCRAIFACVTSSTFNAAASALQNTGVLLVHTVLNEGGRSRPGILRLGERPLDQTRAGIPAMMSETGSRTWFLVGQQYSWSFGAHWAARRVIAESTGSVAGEVYVPLGTTDFSRIIESIVDSGAELILSTLVGHDEVFFERQCAQHGLRATTRTFALVLDEATQQLIGNSDADGVWAAFGYFQSAAGGHDLEKRYSASSNELLPPLSSLSETTYEAIVAYARAVERTSAGDPETVLRQLVTTSKSSTDTGVPLHRPILIAESRHGRLYPRSL</sequence>
<evidence type="ECO:0000313" key="4">
    <source>
        <dbReference type="EMBL" id="KAB2585466.1"/>
    </source>
</evidence>
<dbReference type="SUPFAM" id="SSF53822">
    <property type="entry name" value="Periplasmic binding protein-like I"/>
    <property type="match status" value="1"/>
</dbReference>
<dbReference type="PANTHER" id="PTHR47628">
    <property type="match status" value="1"/>
</dbReference>
<gene>
    <name evidence="4" type="ORF">BS297_10260</name>
</gene>
<evidence type="ECO:0000259" key="3">
    <source>
        <dbReference type="Pfam" id="PF13458"/>
    </source>
</evidence>
<evidence type="ECO:0000313" key="5">
    <source>
        <dbReference type="Proteomes" id="UP000325576"/>
    </source>
</evidence>
<dbReference type="PANTHER" id="PTHR47628:SF1">
    <property type="entry name" value="ALIPHATIC AMIDASE EXPRESSION-REGULATING PROTEIN"/>
    <property type="match status" value="1"/>
</dbReference>
<dbReference type="CDD" id="cd06331">
    <property type="entry name" value="PBP1_AmiC-like"/>
    <property type="match status" value="1"/>
</dbReference>
<protein>
    <submittedName>
        <fullName evidence="4">Nitrile hydratase</fullName>
    </submittedName>
</protein>
<dbReference type="Pfam" id="PF13458">
    <property type="entry name" value="Peripla_BP_6"/>
    <property type="match status" value="1"/>
</dbReference>
<evidence type="ECO:0000256" key="2">
    <source>
        <dbReference type="ARBA" id="ARBA00022729"/>
    </source>
</evidence>
<dbReference type="Proteomes" id="UP000325576">
    <property type="component" value="Unassembled WGS sequence"/>
</dbReference>
<proteinExistence type="inferred from homology"/>
<accession>A0A0C3A2N0</accession>
<comment type="caution">
    <text evidence="4">The sequence shown here is derived from an EMBL/GenBank/DDBJ whole genome shotgun (WGS) entry which is preliminary data.</text>
</comment>
<dbReference type="EMBL" id="MRBO01000325">
    <property type="protein sequence ID" value="KAB2585466.1"/>
    <property type="molecule type" value="Genomic_DNA"/>
</dbReference>
<dbReference type="AlphaFoldDB" id="A0A0C3A2N0"/>
<dbReference type="InterPro" id="IPR028082">
    <property type="entry name" value="Peripla_BP_I"/>
</dbReference>